<name>A0A9Q1J4V6_SYNKA</name>
<sequence length="191" mass="20896">MSLCHRPLPLGVFSCKPSPWNRSEFLSSAVAVTTAQNTQKKKLWSADAMPGIGRCQKIPSDPETIPRSLRHSLHVGSTQKEQAREEAFTTTEEELPVECRTPTAPERLVSKRLSAPYELSAPNLFPLHPPVSLAFIGEPLPLPLPRGAGPSSSLLTHTAKKYLLPRAPVLPITAGTGRDRTGFWVHTDTYA</sequence>
<dbReference type="AlphaFoldDB" id="A0A9Q1J4V6"/>
<protein>
    <submittedName>
        <fullName evidence="1">Uncharacterized protein</fullName>
    </submittedName>
</protein>
<accession>A0A9Q1J4V6</accession>
<evidence type="ECO:0000313" key="2">
    <source>
        <dbReference type="Proteomes" id="UP001152622"/>
    </source>
</evidence>
<dbReference type="EMBL" id="JAINUF010000004">
    <property type="protein sequence ID" value="KAJ8365898.1"/>
    <property type="molecule type" value="Genomic_DNA"/>
</dbReference>
<evidence type="ECO:0000313" key="1">
    <source>
        <dbReference type="EMBL" id="KAJ8365898.1"/>
    </source>
</evidence>
<organism evidence="1 2">
    <name type="scientific">Synaphobranchus kaupii</name>
    <name type="common">Kaup's arrowtooth eel</name>
    <dbReference type="NCBI Taxonomy" id="118154"/>
    <lineage>
        <taxon>Eukaryota</taxon>
        <taxon>Metazoa</taxon>
        <taxon>Chordata</taxon>
        <taxon>Craniata</taxon>
        <taxon>Vertebrata</taxon>
        <taxon>Euteleostomi</taxon>
        <taxon>Actinopterygii</taxon>
        <taxon>Neopterygii</taxon>
        <taxon>Teleostei</taxon>
        <taxon>Anguilliformes</taxon>
        <taxon>Synaphobranchidae</taxon>
        <taxon>Synaphobranchus</taxon>
    </lineage>
</organism>
<comment type="caution">
    <text evidence="1">The sequence shown here is derived from an EMBL/GenBank/DDBJ whole genome shotgun (WGS) entry which is preliminary data.</text>
</comment>
<reference evidence="1" key="1">
    <citation type="journal article" date="2023" name="Science">
        <title>Genome structures resolve the early diversification of teleost fishes.</title>
        <authorList>
            <person name="Parey E."/>
            <person name="Louis A."/>
            <person name="Montfort J."/>
            <person name="Bouchez O."/>
            <person name="Roques C."/>
            <person name="Iampietro C."/>
            <person name="Lluch J."/>
            <person name="Castinel A."/>
            <person name="Donnadieu C."/>
            <person name="Desvignes T."/>
            <person name="Floi Bucao C."/>
            <person name="Jouanno E."/>
            <person name="Wen M."/>
            <person name="Mejri S."/>
            <person name="Dirks R."/>
            <person name="Jansen H."/>
            <person name="Henkel C."/>
            <person name="Chen W.J."/>
            <person name="Zahm M."/>
            <person name="Cabau C."/>
            <person name="Klopp C."/>
            <person name="Thompson A.W."/>
            <person name="Robinson-Rechavi M."/>
            <person name="Braasch I."/>
            <person name="Lecointre G."/>
            <person name="Bobe J."/>
            <person name="Postlethwait J.H."/>
            <person name="Berthelot C."/>
            <person name="Roest Crollius H."/>
            <person name="Guiguen Y."/>
        </authorList>
    </citation>
    <scope>NUCLEOTIDE SEQUENCE</scope>
    <source>
        <strain evidence="1">WJC10195</strain>
    </source>
</reference>
<keyword evidence="2" id="KW-1185">Reference proteome</keyword>
<dbReference type="Proteomes" id="UP001152622">
    <property type="component" value="Chromosome 4"/>
</dbReference>
<proteinExistence type="predicted"/>
<gene>
    <name evidence="1" type="ORF">SKAU_G00147290</name>
</gene>